<feature type="domain" description="DUF6590" evidence="2">
    <location>
        <begin position="205"/>
        <end position="284"/>
    </location>
</feature>
<feature type="compositionally biased region" description="Polar residues" evidence="1">
    <location>
        <begin position="116"/>
        <end position="137"/>
    </location>
</feature>
<reference evidence="3 4" key="1">
    <citation type="journal article" date="2018" name="PLoS Pathog.">
        <title>Evolution of structural diversity of trichothecenes, a family of toxins produced by plant pathogenic and entomopathogenic fungi.</title>
        <authorList>
            <person name="Proctor R.H."/>
            <person name="McCormick S.P."/>
            <person name="Kim H.S."/>
            <person name="Cardoza R.E."/>
            <person name="Stanley A.M."/>
            <person name="Lindo L."/>
            <person name="Kelly A."/>
            <person name="Brown D.W."/>
            <person name="Lee T."/>
            <person name="Vaughan M.M."/>
            <person name="Alexander N.J."/>
            <person name="Busman M."/>
            <person name="Gutierrez S."/>
        </authorList>
    </citation>
    <scope>NUCLEOTIDE SEQUENCE [LARGE SCALE GENOMIC DNA]</scope>
    <source>
        <strain evidence="3 4">NRRL 13405</strain>
    </source>
</reference>
<feature type="region of interest" description="Disordered" evidence="1">
    <location>
        <begin position="116"/>
        <end position="151"/>
    </location>
</feature>
<evidence type="ECO:0000259" key="2">
    <source>
        <dbReference type="Pfam" id="PF20233"/>
    </source>
</evidence>
<keyword evidence="4" id="KW-1185">Reference proteome</keyword>
<dbReference type="EMBL" id="PXXK01000071">
    <property type="protein sequence ID" value="RFN52291.1"/>
    <property type="molecule type" value="Genomic_DNA"/>
</dbReference>
<dbReference type="InterPro" id="IPR046497">
    <property type="entry name" value="DUF6590"/>
</dbReference>
<comment type="caution">
    <text evidence="3">The sequence shown here is derived from an EMBL/GenBank/DDBJ whole genome shotgun (WGS) entry which is preliminary data.</text>
</comment>
<evidence type="ECO:0000313" key="4">
    <source>
        <dbReference type="Proteomes" id="UP000265631"/>
    </source>
</evidence>
<evidence type="ECO:0000256" key="1">
    <source>
        <dbReference type="SAM" id="MobiDB-lite"/>
    </source>
</evidence>
<sequence>MFSSTSKPTSMASQGYRVRKPSYRRSGSLNYTSVTPGLKTKLDIFAHTFFSPTDPNRGAQDRAAAWLQAEKLDTGALIVSSLNKAADTWECKDCSWRVRILAGKFNLKVHNQPCSTPTPNTYTSATISSPNGESMQLDSPAPIGTPRSGVTNDIENLRRQTLKRDVGNRKPFYGVHQALFDLSRGESVTVHMRATDQRHSRHDLKRGTIISAPFHSQYRQDTVSTLDLNTGVSAFGPVYSKYRKMIIIETWAEHVVCLPIFTYNGNGLEMRQGMVEEYMDVRDVDDECPAPPQTPYEPLIAIRDEKWLGRNTFIAGKAVVKLTEKTTHSLSQKCSIEGKLEPAHFQRMYKALLELTQIQALEVFGKPSEGMFIVP</sequence>
<dbReference type="Proteomes" id="UP000265631">
    <property type="component" value="Unassembled WGS sequence"/>
</dbReference>
<accession>A0A395MWK6</accession>
<proteinExistence type="predicted"/>
<protein>
    <recommendedName>
        <fullName evidence="2">DUF6590 domain-containing protein</fullName>
    </recommendedName>
</protein>
<evidence type="ECO:0000313" key="3">
    <source>
        <dbReference type="EMBL" id="RFN52291.1"/>
    </source>
</evidence>
<organism evidence="3 4">
    <name type="scientific">Fusarium flagelliforme</name>
    <dbReference type="NCBI Taxonomy" id="2675880"/>
    <lineage>
        <taxon>Eukaryota</taxon>
        <taxon>Fungi</taxon>
        <taxon>Dikarya</taxon>
        <taxon>Ascomycota</taxon>
        <taxon>Pezizomycotina</taxon>
        <taxon>Sordariomycetes</taxon>
        <taxon>Hypocreomycetidae</taxon>
        <taxon>Hypocreales</taxon>
        <taxon>Nectriaceae</taxon>
        <taxon>Fusarium</taxon>
        <taxon>Fusarium incarnatum-equiseti species complex</taxon>
    </lineage>
</organism>
<name>A0A395MWK6_9HYPO</name>
<gene>
    <name evidence="3" type="ORF">FIE12Z_3441</name>
</gene>
<dbReference type="AlphaFoldDB" id="A0A395MWK6"/>
<dbReference type="Pfam" id="PF20233">
    <property type="entry name" value="DUF6590"/>
    <property type="match status" value="1"/>
</dbReference>